<accession>E3GQ69</accession>
<keyword evidence="2" id="KW-1185">Reference proteome</keyword>
<evidence type="ECO:0000313" key="1">
    <source>
        <dbReference type="EMBL" id="ADO39118.1"/>
    </source>
</evidence>
<name>E3GQ69_9FIRM</name>
<dbReference type="EMBL" id="CP002273">
    <property type="protein sequence ID" value="ADO39118.1"/>
    <property type="molecule type" value="Genomic_DNA"/>
</dbReference>
<dbReference type="HOGENOM" id="CLU_3183820_0_0_9"/>
<dbReference type="KEGG" id="elm:ELI_4176"/>
<gene>
    <name evidence="1" type="ordered locus">ELI_4176</name>
</gene>
<dbReference type="AlphaFoldDB" id="E3GQ69"/>
<evidence type="ECO:0000313" key="2">
    <source>
        <dbReference type="Proteomes" id="UP000006873"/>
    </source>
</evidence>
<proteinExistence type="predicted"/>
<dbReference type="Proteomes" id="UP000006873">
    <property type="component" value="Chromosome"/>
</dbReference>
<organism evidence="1 2">
    <name type="scientific">Eubacterium callanderi</name>
    <dbReference type="NCBI Taxonomy" id="53442"/>
    <lineage>
        <taxon>Bacteria</taxon>
        <taxon>Bacillati</taxon>
        <taxon>Bacillota</taxon>
        <taxon>Clostridia</taxon>
        <taxon>Eubacteriales</taxon>
        <taxon>Eubacteriaceae</taxon>
        <taxon>Eubacterium</taxon>
    </lineage>
</organism>
<protein>
    <submittedName>
        <fullName evidence="1">Uncharacterized protein</fullName>
    </submittedName>
</protein>
<reference evidence="1 2" key="2">
    <citation type="journal article" date="2011" name="J. Bacteriol.">
        <title>Complete genome sequence of a carbon monoxide-utilizing acetogen, Eubacterium limosum KIST612.</title>
        <authorList>
            <person name="Roh H."/>
            <person name="Ko H.J."/>
            <person name="Kim D."/>
            <person name="Choi D.G."/>
            <person name="Park S."/>
            <person name="Kim S."/>
            <person name="Chang I.S."/>
            <person name="Choi I.G."/>
        </authorList>
    </citation>
    <scope>NUCLEOTIDE SEQUENCE [LARGE SCALE GENOMIC DNA]</scope>
    <source>
        <strain evidence="1 2">KIST612</strain>
    </source>
</reference>
<reference key="1">
    <citation type="submission" date="2010-09" db="EMBL/GenBank/DDBJ databases">
        <authorList>
            <person name="Roh H."/>
            <person name="Ko H.-J."/>
            <person name="Kim D."/>
            <person name="Choi D.G."/>
            <person name="Park S."/>
            <person name="Kim S."/>
            <person name="Kim K.H."/>
            <person name="Chang I.S."/>
            <person name="Choi I.-G."/>
        </authorList>
    </citation>
    <scope>NUCLEOTIDE SEQUENCE</scope>
    <source>
        <strain>KIST612</strain>
    </source>
</reference>
<sequence length="46" mass="5146">MVGIQSCTSFLKFYIKNPNENSLSVKSFEISTKCKRQISAHQAPAL</sequence>